<accession>A0A7W8AE28</accession>
<gene>
    <name evidence="2" type="ORF">HNR40_009497</name>
</gene>
<organism evidence="2 3">
    <name type="scientific">Nonomuraea endophytica</name>
    <dbReference type="NCBI Taxonomy" id="714136"/>
    <lineage>
        <taxon>Bacteria</taxon>
        <taxon>Bacillati</taxon>
        <taxon>Actinomycetota</taxon>
        <taxon>Actinomycetes</taxon>
        <taxon>Streptosporangiales</taxon>
        <taxon>Streptosporangiaceae</taxon>
        <taxon>Nonomuraea</taxon>
    </lineage>
</organism>
<dbReference type="InterPro" id="IPR018527">
    <property type="entry name" value="Rubredoxin_Fe_BS"/>
</dbReference>
<dbReference type="PROSITE" id="PS00202">
    <property type="entry name" value="RUBREDOXIN"/>
    <property type="match status" value="1"/>
</dbReference>
<protein>
    <submittedName>
        <fullName evidence="2">Rubredoxin</fullName>
    </submittedName>
</protein>
<evidence type="ECO:0000256" key="1">
    <source>
        <dbReference type="ARBA" id="ARBA00022723"/>
    </source>
</evidence>
<dbReference type="EMBL" id="JACHIN010000020">
    <property type="protein sequence ID" value="MBB5083989.1"/>
    <property type="molecule type" value="Genomic_DNA"/>
</dbReference>
<dbReference type="GO" id="GO:0046872">
    <property type="term" value="F:metal ion binding"/>
    <property type="evidence" value="ECO:0007669"/>
    <property type="project" value="UniProtKB-KW"/>
</dbReference>
<sequence>MLATVLAVIRNRRPYRDVFYARCVGCGHAFDSMQAPAWLNYTATQTPAHRLEWVIMPPEWHCPDCGRDGPLSSEELLVNDTLTHCRHKLLCRNQWLVPAEIGQARCPRCSTTQTVRVDG</sequence>
<name>A0A7W8AE28_9ACTN</name>
<evidence type="ECO:0000313" key="2">
    <source>
        <dbReference type="EMBL" id="MBB5083989.1"/>
    </source>
</evidence>
<evidence type="ECO:0000313" key="3">
    <source>
        <dbReference type="Proteomes" id="UP000568380"/>
    </source>
</evidence>
<proteinExistence type="predicted"/>
<dbReference type="Proteomes" id="UP000568380">
    <property type="component" value="Unassembled WGS sequence"/>
</dbReference>
<keyword evidence="3" id="KW-1185">Reference proteome</keyword>
<comment type="caution">
    <text evidence="2">The sequence shown here is derived from an EMBL/GenBank/DDBJ whole genome shotgun (WGS) entry which is preliminary data.</text>
</comment>
<reference evidence="2 3" key="1">
    <citation type="submission" date="2020-08" db="EMBL/GenBank/DDBJ databases">
        <title>Genomic Encyclopedia of Type Strains, Phase IV (KMG-IV): sequencing the most valuable type-strain genomes for metagenomic binning, comparative biology and taxonomic classification.</title>
        <authorList>
            <person name="Goeker M."/>
        </authorList>
    </citation>
    <scope>NUCLEOTIDE SEQUENCE [LARGE SCALE GENOMIC DNA]</scope>
    <source>
        <strain evidence="2 3">DSM 45385</strain>
    </source>
</reference>
<keyword evidence="1" id="KW-0479">Metal-binding</keyword>
<dbReference type="AlphaFoldDB" id="A0A7W8AE28"/>